<evidence type="ECO:0000313" key="1">
    <source>
        <dbReference type="EMBL" id="PBA26876.1"/>
    </source>
</evidence>
<dbReference type="Proteomes" id="UP000217768">
    <property type="component" value="Unassembled WGS sequence"/>
</dbReference>
<protein>
    <submittedName>
        <fullName evidence="1">Uncharacterized protein</fullName>
    </submittedName>
</protein>
<gene>
    <name evidence="1" type="ORF">CKJ66_10710</name>
</gene>
<reference evidence="1 2" key="1">
    <citation type="submission" date="2017-08" db="EMBL/GenBank/DDBJ databases">
        <title>Phylogenetic analysis of Mycobacterium avium complex whole genomes.</title>
        <authorList>
            <person name="Caverly L.J."/>
            <person name="Spilker T."/>
            <person name="Lipuma J."/>
        </authorList>
    </citation>
    <scope>NUCLEOTIDE SEQUENCE [LARGE SCALE GENOMIC DNA]</scope>
    <source>
        <strain evidence="1 2">FLAC0165</strain>
    </source>
</reference>
<sequence length="84" mass="8922">MSTKRGQAQAGLARAVLQRHDFAAGEARYDVYASVGVDLGSCGDHARLFDAASVLMQSGNALRSAQRRQAIDAAKQRHPAGRAL</sequence>
<organism evidence="1 2">
    <name type="scientific">Mycobacterium avium</name>
    <dbReference type="NCBI Taxonomy" id="1764"/>
    <lineage>
        <taxon>Bacteria</taxon>
        <taxon>Bacillati</taxon>
        <taxon>Actinomycetota</taxon>
        <taxon>Actinomycetes</taxon>
        <taxon>Mycobacteriales</taxon>
        <taxon>Mycobacteriaceae</taxon>
        <taxon>Mycobacterium</taxon>
        <taxon>Mycobacterium avium complex (MAC)</taxon>
    </lineage>
</organism>
<accession>A0A2A2ZK77</accession>
<dbReference type="AlphaFoldDB" id="A0A2A2ZK77"/>
<name>A0A2A2ZK77_MYCAV</name>
<proteinExistence type="predicted"/>
<comment type="caution">
    <text evidence="1">The sequence shown here is derived from an EMBL/GenBank/DDBJ whole genome shotgun (WGS) entry which is preliminary data.</text>
</comment>
<dbReference type="EMBL" id="NSFD01000021">
    <property type="protein sequence ID" value="PBA26876.1"/>
    <property type="molecule type" value="Genomic_DNA"/>
</dbReference>
<evidence type="ECO:0000313" key="2">
    <source>
        <dbReference type="Proteomes" id="UP000217768"/>
    </source>
</evidence>
<dbReference type="RefSeq" id="WP_076221078.1">
    <property type="nucleotide sequence ID" value="NZ_JAAILH010000013.1"/>
</dbReference>